<accession>A0ABZ0WFL2</accession>
<gene>
    <name evidence="1" type="ORF">U0042_18725</name>
</gene>
<keyword evidence="2" id="KW-1185">Reference proteome</keyword>
<organism evidence="1 2">
    <name type="scientific">Paraburkholderia kururiensis</name>
    <dbReference type="NCBI Taxonomy" id="984307"/>
    <lineage>
        <taxon>Bacteria</taxon>
        <taxon>Pseudomonadati</taxon>
        <taxon>Pseudomonadota</taxon>
        <taxon>Betaproteobacteria</taxon>
        <taxon>Burkholderiales</taxon>
        <taxon>Burkholderiaceae</taxon>
        <taxon>Paraburkholderia</taxon>
    </lineage>
</organism>
<dbReference type="EMBL" id="CP139965">
    <property type="protein sequence ID" value="WQD76141.1"/>
    <property type="molecule type" value="Genomic_DNA"/>
</dbReference>
<evidence type="ECO:0000313" key="1">
    <source>
        <dbReference type="EMBL" id="WQD76141.1"/>
    </source>
</evidence>
<dbReference type="RefSeq" id="WP_114815269.1">
    <property type="nucleotide sequence ID" value="NZ_CP139965.1"/>
</dbReference>
<name>A0ABZ0WFL2_9BURK</name>
<proteinExistence type="predicted"/>
<protein>
    <submittedName>
        <fullName evidence="1">Uncharacterized protein</fullName>
    </submittedName>
</protein>
<sequence length="83" mass="9377">MFKLTPDEVDDPDVAFQLRGAGFVARWLRRNLVRDKAFADGEIIEEVNGGLSMDQRGEMQAIRLIGLKRGRCGARTDGRLRED</sequence>
<reference evidence="1 2" key="1">
    <citation type="submission" date="2023-12" db="EMBL/GenBank/DDBJ databases">
        <title>Genome sequencing and assembly of bacterial species from a model synthetic community.</title>
        <authorList>
            <person name="Hogle S.L."/>
        </authorList>
    </citation>
    <scope>NUCLEOTIDE SEQUENCE [LARGE SCALE GENOMIC DNA]</scope>
    <source>
        <strain evidence="1 2">HAMBI 2494</strain>
    </source>
</reference>
<evidence type="ECO:0000313" key="2">
    <source>
        <dbReference type="Proteomes" id="UP001325479"/>
    </source>
</evidence>
<dbReference type="Proteomes" id="UP001325479">
    <property type="component" value="Chromosome"/>
</dbReference>